<dbReference type="Gene3D" id="1.10.10.10">
    <property type="entry name" value="Winged helix-like DNA-binding domain superfamily/Winged helix DNA-binding domain"/>
    <property type="match status" value="1"/>
</dbReference>
<keyword evidence="3" id="KW-1185">Reference proteome</keyword>
<proteinExistence type="predicted"/>
<dbReference type="InterPro" id="IPR036388">
    <property type="entry name" value="WH-like_DNA-bd_sf"/>
</dbReference>
<reference evidence="2 3" key="1">
    <citation type="submission" date="2019-07" db="EMBL/GenBank/DDBJ databases">
        <title>Whole genome shotgun sequence of Brevifollis gellanilyticus NBRC 108608.</title>
        <authorList>
            <person name="Hosoyama A."/>
            <person name="Uohara A."/>
            <person name="Ohji S."/>
            <person name="Ichikawa N."/>
        </authorList>
    </citation>
    <scope>NUCLEOTIDE SEQUENCE [LARGE SCALE GENOMIC DNA]</scope>
    <source>
        <strain evidence="2 3">NBRC 108608</strain>
    </source>
</reference>
<evidence type="ECO:0000313" key="3">
    <source>
        <dbReference type="Proteomes" id="UP000321577"/>
    </source>
</evidence>
<dbReference type="Proteomes" id="UP000321577">
    <property type="component" value="Unassembled WGS sequence"/>
</dbReference>
<dbReference type="SUPFAM" id="SSF46689">
    <property type="entry name" value="Homeodomain-like"/>
    <property type="match status" value="1"/>
</dbReference>
<feature type="region of interest" description="Disordered" evidence="1">
    <location>
        <begin position="1"/>
        <end position="41"/>
    </location>
</feature>
<sequence length="181" mass="20835">MVLESPRQETKLQHPHAHSSDTLLVRQERRRGRPRKERPAELSNLSQNFAAQDRLKVLALYLEGKYSYQDIAWATGRSRDSVRTWIRAWKSGGMDALLRPAEKPVRVPHRLTHEARESLLSAMAEYRWTTAQQAWRWVRDELGIEVCYLTVWRFLAGKGLFAGGVMHSRKLNSSEALVTAA</sequence>
<name>A0A512MF67_9BACT</name>
<feature type="compositionally biased region" description="Basic and acidic residues" evidence="1">
    <location>
        <begin position="1"/>
        <end position="12"/>
    </location>
</feature>
<gene>
    <name evidence="2" type="ORF">BGE01nite_46760</name>
</gene>
<dbReference type="Pfam" id="PF13565">
    <property type="entry name" value="HTH_32"/>
    <property type="match status" value="1"/>
</dbReference>
<organism evidence="2 3">
    <name type="scientific">Brevifollis gellanilyticus</name>
    <dbReference type="NCBI Taxonomy" id="748831"/>
    <lineage>
        <taxon>Bacteria</taxon>
        <taxon>Pseudomonadati</taxon>
        <taxon>Verrucomicrobiota</taxon>
        <taxon>Verrucomicrobiia</taxon>
        <taxon>Verrucomicrobiales</taxon>
        <taxon>Verrucomicrobiaceae</taxon>
    </lineage>
</organism>
<dbReference type="AlphaFoldDB" id="A0A512MF67"/>
<dbReference type="RefSeq" id="WP_146854232.1">
    <property type="nucleotide sequence ID" value="NZ_BKAG01000048.1"/>
</dbReference>
<dbReference type="InterPro" id="IPR009057">
    <property type="entry name" value="Homeodomain-like_sf"/>
</dbReference>
<comment type="caution">
    <text evidence="2">The sequence shown here is derived from an EMBL/GenBank/DDBJ whole genome shotgun (WGS) entry which is preliminary data.</text>
</comment>
<protein>
    <recommendedName>
        <fullName evidence="4">Winged helix-turn helix domain-containing protein</fullName>
    </recommendedName>
</protein>
<evidence type="ECO:0008006" key="4">
    <source>
        <dbReference type="Google" id="ProtNLM"/>
    </source>
</evidence>
<dbReference type="EMBL" id="BKAG01000048">
    <property type="protein sequence ID" value="GEP45385.1"/>
    <property type="molecule type" value="Genomic_DNA"/>
</dbReference>
<dbReference type="OrthoDB" id="455352at2"/>
<accession>A0A512MF67</accession>
<evidence type="ECO:0000256" key="1">
    <source>
        <dbReference type="SAM" id="MobiDB-lite"/>
    </source>
</evidence>
<evidence type="ECO:0000313" key="2">
    <source>
        <dbReference type="EMBL" id="GEP45385.1"/>
    </source>
</evidence>